<dbReference type="STRING" id="401625.A0A0P1BE53"/>
<evidence type="ECO:0000256" key="1">
    <source>
        <dbReference type="ARBA" id="ARBA00009250"/>
    </source>
</evidence>
<evidence type="ECO:0000259" key="4">
    <source>
        <dbReference type="Pfam" id="PF04840"/>
    </source>
</evidence>
<dbReference type="GO" id="GO:0042144">
    <property type="term" value="P:vacuole fusion, non-autophagic"/>
    <property type="evidence" value="ECO:0007669"/>
    <property type="project" value="TreeGrafter"/>
</dbReference>
<comment type="function">
    <text evidence="2">Essential for vacuolar protein sorting. Required for vacuole biogenesis, stability and to maintain vacuole morphology.</text>
</comment>
<dbReference type="Proteomes" id="UP000054845">
    <property type="component" value="Unassembled WGS sequence"/>
</dbReference>
<feature type="domain" description="Vps16 N-terminal" evidence="5">
    <location>
        <begin position="292"/>
        <end position="492"/>
    </location>
</feature>
<feature type="compositionally biased region" description="Basic and acidic residues" evidence="3">
    <location>
        <begin position="123"/>
        <end position="134"/>
    </location>
</feature>
<feature type="region of interest" description="Disordered" evidence="3">
    <location>
        <begin position="123"/>
        <end position="146"/>
    </location>
</feature>
<evidence type="ECO:0000313" key="7">
    <source>
        <dbReference type="Proteomes" id="UP000054845"/>
    </source>
</evidence>
<proteinExistence type="inferred from homology"/>
<name>A0A0P1BE53_9BASI</name>
<comment type="similarity">
    <text evidence="1 2">Belongs to the VPS16 family.</text>
</comment>
<evidence type="ECO:0000259" key="5">
    <source>
        <dbReference type="Pfam" id="PF04841"/>
    </source>
</evidence>
<reference evidence="6 7" key="1">
    <citation type="submission" date="2014-09" db="EMBL/GenBank/DDBJ databases">
        <authorList>
            <person name="Magalhaes I.L.F."/>
            <person name="Oliveira U."/>
            <person name="Santos F.R."/>
            <person name="Vidigal T.H.D.A."/>
            <person name="Brescovit A.D."/>
            <person name="Santos A.J."/>
        </authorList>
    </citation>
    <scope>NUCLEOTIDE SEQUENCE [LARGE SCALE GENOMIC DNA]</scope>
</reference>
<dbReference type="PANTHER" id="PTHR12811">
    <property type="entry name" value="VACUOLAR PROTEIN SORTING VPS16"/>
    <property type="match status" value="1"/>
</dbReference>
<dbReference type="GO" id="GO:0016197">
    <property type="term" value="P:endosomal transport"/>
    <property type="evidence" value="ECO:0007669"/>
    <property type="project" value="TreeGrafter"/>
</dbReference>
<dbReference type="GO" id="GO:0005768">
    <property type="term" value="C:endosome"/>
    <property type="evidence" value="ECO:0007669"/>
    <property type="project" value="TreeGrafter"/>
</dbReference>
<dbReference type="OrthoDB" id="1792at2759"/>
<protein>
    <recommendedName>
        <fullName evidence="2">Probable vacuolar protein sorting-associated protein 16 homolog</fullName>
    </recommendedName>
</protein>
<sequence length="921" mass="101309">MTLTHPTQEWHSLQDVFYRRNQVYSLSWAIDDLSNYKLAAAPNGGLLALVRDPAKLVALGKVSNLRPKIQVYTSAGQLVESIPWNASDRIVALGFTEDEQLIVVLEEGAARLYTFFSPCPAQDKRPLQTDRRSENQSYSSASGPTPTEVTASCYYTQYSLGTEAVETGIEDARMWSQGLVIRTRAGRFVEWSFPFKEGASEGAWSKRTLSIPAPILLPSIPSETSTNFQDVSTSMTVESQTSVGAWDIIPSTVSNSGLVEVLLSPTSSAQGGTLLSLDSLSGSTDLRLTRGPFHTIRPSPNGALLALLTHDEKVWVVSSDLQRSLSEYDLGSSEAFESNKGNGLGGTGVEDVRWCGNNSVVLSSESEVVMVGPFGEVLRFPYPGAVHLIPETDAIRIIGSDRHDFLQKVPEATSSVFQPGSTHPAALLFDASEHFAAKSAKADEGVRAIKNQLAEAVDTCVEAAAYEWDPAWQRKLLRAASFGKAFVDLYDTAPFVKLAKALRILNAARRHEIGVPISYDEYKQIGAAALIARLTARNHHLLCLRVSEHLNLRPDPVLKHWAQAKIMRTRPAVGAIANQAFSAVDDVVCKAIVEKFESQPAVSYAEIAQTAWDQGRTRLATKLLDHEPRAVDQVPLLLNMQEDKAALIKAIESGDTDLVYHVLLRLKSQLSRGDFFRILQAPAAEATTAAVASNKPPPSATDHIHLAANLLEVYARSEDQELLRDFYYQDDRRTDGATLSLEEAVAEDDLQERIFKIKEAQRLFGEDKDRSLEAKLAEEDVRLLGFQAAMEREENGRSTWLGCSLAETIRQLLIRGDNKRAEKLRSDFKLTDARFGSIKVSALIVLRDWEGLWNFAGARKAPALAFETLSRLVTAGYVRESTRYVPRVMADKVARSKLSSLIQRLPQSAAQAVGEAMDAEL</sequence>
<dbReference type="InterPro" id="IPR006925">
    <property type="entry name" value="Vps16_C"/>
</dbReference>
<feature type="domain" description="Vps16 N-terminal" evidence="5">
    <location>
        <begin position="6"/>
        <end position="116"/>
    </location>
</feature>
<dbReference type="InterPro" id="IPR016534">
    <property type="entry name" value="VPS16"/>
</dbReference>
<dbReference type="InterPro" id="IPR006926">
    <property type="entry name" value="Vps16_N"/>
</dbReference>
<feature type="domain" description="Vps16 C-terminal" evidence="4">
    <location>
        <begin position="602"/>
        <end position="681"/>
    </location>
</feature>
<dbReference type="AlphaFoldDB" id="A0A0P1BE53"/>
<organism evidence="6 7">
    <name type="scientific">Ceraceosorus bombacis</name>
    <dbReference type="NCBI Taxonomy" id="401625"/>
    <lineage>
        <taxon>Eukaryota</taxon>
        <taxon>Fungi</taxon>
        <taxon>Dikarya</taxon>
        <taxon>Basidiomycota</taxon>
        <taxon>Ustilaginomycotina</taxon>
        <taxon>Exobasidiomycetes</taxon>
        <taxon>Ceraceosorales</taxon>
        <taxon>Ceraceosoraceae</taxon>
        <taxon>Ceraceosorus</taxon>
    </lineage>
</organism>
<dbReference type="Gene3D" id="1.10.150.780">
    <property type="entry name" value="Vps16, C-terminal region"/>
    <property type="match status" value="1"/>
</dbReference>
<keyword evidence="7" id="KW-1185">Reference proteome</keyword>
<dbReference type="PANTHER" id="PTHR12811:SF0">
    <property type="entry name" value="VACUOLAR PROTEIN SORTING-ASSOCIATED PROTEIN 16 HOMOLOG"/>
    <property type="match status" value="1"/>
</dbReference>
<feature type="domain" description="Vps16 C-terminal" evidence="4">
    <location>
        <begin position="706"/>
        <end position="895"/>
    </location>
</feature>
<dbReference type="GO" id="GO:0030897">
    <property type="term" value="C:HOPS complex"/>
    <property type="evidence" value="ECO:0007669"/>
    <property type="project" value="TreeGrafter"/>
</dbReference>
<evidence type="ECO:0000256" key="3">
    <source>
        <dbReference type="SAM" id="MobiDB-lite"/>
    </source>
</evidence>
<keyword evidence="2" id="KW-0813">Transport</keyword>
<dbReference type="GO" id="GO:0006886">
    <property type="term" value="P:intracellular protein transport"/>
    <property type="evidence" value="ECO:0007669"/>
    <property type="project" value="InterPro"/>
</dbReference>
<accession>A0A0P1BE53</accession>
<dbReference type="PIRSF" id="PIRSF007949">
    <property type="entry name" value="VPS16"/>
    <property type="match status" value="1"/>
</dbReference>
<dbReference type="EMBL" id="CCYA01000233">
    <property type="protein sequence ID" value="CEH13884.1"/>
    <property type="molecule type" value="Genomic_DNA"/>
</dbReference>
<dbReference type="Pfam" id="PF04840">
    <property type="entry name" value="Vps16_C"/>
    <property type="match status" value="2"/>
</dbReference>
<dbReference type="InterPro" id="IPR038132">
    <property type="entry name" value="Vps16_C_sf"/>
</dbReference>
<evidence type="ECO:0000256" key="2">
    <source>
        <dbReference type="PIRNR" id="PIRNR007949"/>
    </source>
</evidence>
<keyword evidence="2" id="KW-0653">Protein transport</keyword>
<dbReference type="GO" id="GO:0003779">
    <property type="term" value="F:actin binding"/>
    <property type="evidence" value="ECO:0007669"/>
    <property type="project" value="TreeGrafter"/>
</dbReference>
<feature type="compositionally biased region" description="Polar residues" evidence="3">
    <location>
        <begin position="135"/>
        <end position="146"/>
    </location>
</feature>
<evidence type="ECO:0000313" key="6">
    <source>
        <dbReference type="EMBL" id="CEH13884.1"/>
    </source>
</evidence>
<dbReference type="Pfam" id="PF04841">
    <property type="entry name" value="Vps16_N"/>
    <property type="match status" value="2"/>
</dbReference>